<feature type="region of interest" description="Disordered" evidence="2">
    <location>
        <begin position="1"/>
        <end position="31"/>
    </location>
</feature>
<reference evidence="3" key="1">
    <citation type="submission" date="2020-01" db="EMBL/GenBank/DDBJ databases">
        <authorList>
            <consortium name="DOE Joint Genome Institute"/>
            <person name="Haridas S."/>
            <person name="Albert R."/>
            <person name="Binder M."/>
            <person name="Bloem J."/>
            <person name="Labutti K."/>
            <person name="Salamov A."/>
            <person name="Andreopoulos B."/>
            <person name="Baker S.E."/>
            <person name="Barry K."/>
            <person name="Bills G."/>
            <person name="Bluhm B.H."/>
            <person name="Cannon C."/>
            <person name="Castanera R."/>
            <person name="Culley D.E."/>
            <person name="Daum C."/>
            <person name="Ezra D."/>
            <person name="Gonzalez J.B."/>
            <person name="Henrissat B."/>
            <person name="Kuo A."/>
            <person name="Liang C."/>
            <person name="Lipzen A."/>
            <person name="Lutzoni F."/>
            <person name="Magnuson J."/>
            <person name="Mondo S."/>
            <person name="Nolan M."/>
            <person name="Ohm R."/>
            <person name="Pangilinan J."/>
            <person name="Park H.-J."/>
            <person name="Ramirez L."/>
            <person name="Alfaro M."/>
            <person name="Sun H."/>
            <person name="Tritt A."/>
            <person name="Yoshinaga Y."/>
            <person name="Zwiers L.-H."/>
            <person name="Turgeon B.G."/>
            <person name="Goodwin S.B."/>
            <person name="Spatafora J.W."/>
            <person name="Crous P.W."/>
            <person name="Grigoriev I.V."/>
        </authorList>
    </citation>
    <scope>NUCLEOTIDE SEQUENCE</scope>
    <source>
        <strain evidence="3">IPT5</strain>
    </source>
</reference>
<dbReference type="SUPFAM" id="SSF57997">
    <property type="entry name" value="Tropomyosin"/>
    <property type="match status" value="1"/>
</dbReference>
<gene>
    <name evidence="3" type="ORF">T440DRAFT_19245</name>
</gene>
<evidence type="ECO:0000256" key="1">
    <source>
        <dbReference type="SAM" id="Coils"/>
    </source>
</evidence>
<feature type="region of interest" description="Disordered" evidence="2">
    <location>
        <begin position="66"/>
        <end position="194"/>
    </location>
</feature>
<dbReference type="Proteomes" id="UP000799423">
    <property type="component" value="Unassembled WGS sequence"/>
</dbReference>
<feature type="compositionally biased region" description="Polar residues" evidence="2">
    <location>
        <begin position="338"/>
        <end position="354"/>
    </location>
</feature>
<sequence length="829" mass="91146">MSTLSPDKFKANANTNTLDDDFDITFNEPPSSPFVEHVEHDNQENIAPNAARTPVKPLLDLEDDVPQSAFRVSPEKRFGLKERASPAKMSPAKNLMDDFEDAAMTTSTGSRNSPRKSSPTKGPSLEPFEPELTSRPHGNMSPSEPTRTASSERSSQSSALDNGAPHESRATSSRSSSRPTSAHRQAALRDNEGLTVAMKYMENYDAPARQTLHDDEFELDLGMDNTDFNPDGPDLTSVDNDDTCFSNFSEMPGLDMTKFAFMKQSPKKEDQPDATPRARTQMTPSTVRRSDRTPSPTPRRAYKENDTTNLLLDFTAQIESFTSSRRNSPNRTRTSPTKSTTEPNLRSYYQNQRSPAKGGSHVAATPSQSRHMLNLLDFELPPPPTPRSMPTVTIREMESVKSQFSSQISSLSASLSGKEAEVESLSKAVADAERRVGEALETVRDERSAREYAEAQMIDWKKKGEEVQKLLQDVQAELARNDTERDELLTKLAEAEKRADDAENRSSELETKVIEAESKNVDMTTFINNDEGEENKKTYSEMECQSAIAEKVNEVARELHTAYKAKHEKKIKALKDNYQKKADERCKELRLQIIRLERQVEEAEKKRDNTFSKITPGELDGRAAGENQTPLGGASSAEDKQALEAQRADIENLKAKLAGLQSELRSLRDHNGTLLQDLEAERIEKGELVAAAEQMLAMCGEKMEEMQHDDFRRSQMAPPPSTAPKQQQAAPEQAMRNTGFLAGGSTNSRPGSPLGGGRPGSAVGDRLGTMGERSCGGSGSSSGIAKPSGLRAPGGFGFQKGSELNRSSSGGKSRLLSNIERMGGGKTQE</sequence>
<feature type="compositionally biased region" description="Polar residues" evidence="2">
    <location>
        <begin position="104"/>
        <end position="121"/>
    </location>
</feature>
<accession>A0A6A7BEK8</accession>
<dbReference type="OrthoDB" id="5367584at2759"/>
<dbReference type="AlphaFoldDB" id="A0A6A7BEK8"/>
<feature type="compositionally biased region" description="Low complexity" evidence="2">
    <location>
        <begin position="322"/>
        <end position="337"/>
    </location>
</feature>
<organism evidence="3 4">
    <name type="scientific">Plenodomus tracheiphilus IPT5</name>
    <dbReference type="NCBI Taxonomy" id="1408161"/>
    <lineage>
        <taxon>Eukaryota</taxon>
        <taxon>Fungi</taxon>
        <taxon>Dikarya</taxon>
        <taxon>Ascomycota</taxon>
        <taxon>Pezizomycotina</taxon>
        <taxon>Dothideomycetes</taxon>
        <taxon>Pleosporomycetidae</taxon>
        <taxon>Pleosporales</taxon>
        <taxon>Pleosporineae</taxon>
        <taxon>Leptosphaeriaceae</taxon>
        <taxon>Plenodomus</taxon>
    </lineage>
</organism>
<feature type="region of interest" description="Disordered" evidence="2">
    <location>
        <begin position="612"/>
        <end position="642"/>
    </location>
</feature>
<feature type="coiled-coil region" evidence="1">
    <location>
        <begin position="471"/>
        <end position="519"/>
    </location>
</feature>
<dbReference type="Pfam" id="PF12709">
    <property type="entry name" value="Fungal_TACC"/>
    <property type="match status" value="1"/>
</dbReference>
<feature type="compositionally biased region" description="Polar residues" evidence="2">
    <location>
        <begin position="140"/>
        <end position="149"/>
    </location>
</feature>
<dbReference type="InterPro" id="IPR024312">
    <property type="entry name" value="TACC_fungi"/>
</dbReference>
<proteinExistence type="predicted"/>
<feature type="compositionally biased region" description="Low complexity" evidence="2">
    <location>
        <begin position="723"/>
        <end position="734"/>
    </location>
</feature>
<protein>
    <submittedName>
        <fullName evidence="3">Uncharacterized protein</fullName>
    </submittedName>
</protein>
<evidence type="ECO:0000256" key="2">
    <source>
        <dbReference type="SAM" id="MobiDB-lite"/>
    </source>
</evidence>
<feature type="coiled-coil region" evidence="1">
    <location>
        <begin position="415"/>
        <end position="442"/>
    </location>
</feature>
<feature type="region of interest" description="Disordered" evidence="2">
    <location>
        <begin position="264"/>
        <end position="366"/>
    </location>
</feature>
<evidence type="ECO:0000313" key="4">
    <source>
        <dbReference type="Proteomes" id="UP000799423"/>
    </source>
</evidence>
<evidence type="ECO:0000313" key="3">
    <source>
        <dbReference type="EMBL" id="KAF2852819.1"/>
    </source>
</evidence>
<feature type="region of interest" description="Disordered" evidence="2">
    <location>
        <begin position="707"/>
        <end position="829"/>
    </location>
</feature>
<keyword evidence="4" id="KW-1185">Reference proteome</keyword>
<keyword evidence="1" id="KW-0175">Coiled coil</keyword>
<name>A0A6A7BEK8_9PLEO</name>
<feature type="compositionally biased region" description="Low complexity" evidence="2">
    <location>
        <begin position="805"/>
        <end position="818"/>
    </location>
</feature>
<dbReference type="EMBL" id="MU006297">
    <property type="protein sequence ID" value="KAF2852819.1"/>
    <property type="molecule type" value="Genomic_DNA"/>
</dbReference>
<feature type="compositionally biased region" description="Low complexity" evidence="2">
    <location>
        <begin position="170"/>
        <end position="184"/>
    </location>
</feature>
<feature type="compositionally biased region" description="Basic and acidic residues" evidence="2">
    <location>
        <begin position="73"/>
        <end position="85"/>
    </location>
</feature>